<dbReference type="HOGENOM" id="CLU_3280003_0_0_1"/>
<reference evidence="1 2" key="1">
    <citation type="journal article" date="2003" name="PLoS Biol.">
        <title>The genome sequence of Caenorhabditis briggsae: a platform for comparative genomics.</title>
        <authorList>
            <person name="Stein L.D."/>
            <person name="Bao Z."/>
            <person name="Blasiar D."/>
            <person name="Blumenthal T."/>
            <person name="Brent M.R."/>
            <person name="Chen N."/>
            <person name="Chinwalla A."/>
            <person name="Clarke L."/>
            <person name="Clee C."/>
            <person name="Coghlan A."/>
            <person name="Coulson A."/>
            <person name="D'Eustachio P."/>
            <person name="Fitch D.H."/>
            <person name="Fulton L.A."/>
            <person name="Fulton R.E."/>
            <person name="Griffiths-Jones S."/>
            <person name="Harris T.W."/>
            <person name="Hillier L.W."/>
            <person name="Kamath R."/>
            <person name="Kuwabara P.E."/>
            <person name="Mardis E.R."/>
            <person name="Marra M.A."/>
            <person name="Miner T.L."/>
            <person name="Minx P."/>
            <person name="Mullikin J.C."/>
            <person name="Plumb R.W."/>
            <person name="Rogers J."/>
            <person name="Schein J.E."/>
            <person name="Sohrmann M."/>
            <person name="Spieth J."/>
            <person name="Stajich J.E."/>
            <person name="Wei C."/>
            <person name="Willey D."/>
            <person name="Wilson R.K."/>
            <person name="Durbin R."/>
            <person name="Waterston R.H."/>
        </authorList>
    </citation>
    <scope>NUCLEOTIDE SEQUENCE [LARGE SCALE GENOMIC DNA]</scope>
    <source>
        <strain evidence="1 2">AF16</strain>
    </source>
</reference>
<reference evidence="1 2" key="2">
    <citation type="journal article" date="2011" name="PLoS Genet.">
        <title>Caenorhabditis briggsae recombinant inbred line genotypes reveal inter-strain incompatibility and the evolution of recombination.</title>
        <authorList>
            <person name="Ross J.A."/>
            <person name="Koboldt D.C."/>
            <person name="Staisch J.E."/>
            <person name="Chamberlin H.M."/>
            <person name="Gupta B.P."/>
            <person name="Miller R.D."/>
            <person name="Baird S.E."/>
            <person name="Haag E.S."/>
        </authorList>
    </citation>
    <scope>NUCLEOTIDE SEQUENCE [LARGE SCALE GENOMIC DNA]</scope>
    <source>
        <strain evidence="1 2">AF16</strain>
    </source>
</reference>
<dbReference type="InParanoid" id="A8WY67"/>
<dbReference type="CTD" id="8579863"/>
<organism evidence="1 2">
    <name type="scientific">Caenorhabditis briggsae</name>
    <dbReference type="NCBI Taxonomy" id="6238"/>
    <lineage>
        <taxon>Eukaryota</taxon>
        <taxon>Metazoa</taxon>
        <taxon>Ecdysozoa</taxon>
        <taxon>Nematoda</taxon>
        <taxon>Chromadorea</taxon>
        <taxon>Rhabditida</taxon>
        <taxon>Rhabditina</taxon>
        <taxon>Rhabditomorpha</taxon>
        <taxon>Rhabditoidea</taxon>
        <taxon>Rhabditidae</taxon>
        <taxon>Peloderinae</taxon>
        <taxon>Caenorhabditis</taxon>
    </lineage>
</organism>
<dbReference type="WormBase" id="CBG04664">
    <property type="protein sequence ID" value="CBP06950"/>
    <property type="gene ID" value="WBGene00027294"/>
</dbReference>
<evidence type="ECO:0000313" key="1">
    <source>
        <dbReference type="EMBL" id="CAP25325.2"/>
    </source>
</evidence>
<evidence type="ECO:0000313" key="3">
    <source>
        <dbReference type="WormBase" id="CBG04664"/>
    </source>
</evidence>
<accession>A8WY67</accession>
<dbReference type="KEGG" id="cbr:CBG_04664"/>
<protein>
    <submittedName>
        <fullName evidence="1">Protein CBG04664</fullName>
    </submittedName>
</protein>
<dbReference type="RefSeq" id="XP_002637866.2">
    <property type="nucleotide sequence ID" value="XM_002637820.2"/>
</dbReference>
<proteinExistence type="predicted"/>
<dbReference type="EMBL" id="HE601135">
    <property type="protein sequence ID" value="CAP25325.2"/>
    <property type="molecule type" value="Genomic_DNA"/>
</dbReference>
<sequence>MVNQWDNSNQFMLSNNSHNLLVIRTDAVKLASLAVLAVNVV</sequence>
<evidence type="ECO:0000313" key="2">
    <source>
        <dbReference type="Proteomes" id="UP000008549"/>
    </source>
</evidence>
<name>A8WY67_CAEBR</name>
<dbReference type="Proteomes" id="UP000008549">
    <property type="component" value="Unassembled WGS sequence"/>
</dbReference>
<keyword evidence="2" id="KW-1185">Reference proteome</keyword>
<dbReference type="AlphaFoldDB" id="A8WY67"/>
<gene>
    <name evidence="1 3" type="ORF">CBG04664</name>
    <name evidence="1" type="ORF">CBG_04664</name>
</gene>
<dbReference type="GeneID" id="8579863"/>